<evidence type="ECO:0000256" key="1">
    <source>
        <dbReference type="ARBA" id="ARBA00001968"/>
    </source>
</evidence>
<keyword evidence="5" id="KW-0670">Pyruvate</keyword>
<keyword evidence="3" id="KW-0479">Metal-binding</keyword>
<feature type="domain" description="HpcH/HpaI aldolase/citrate lyase" evidence="8">
    <location>
        <begin position="18"/>
        <end position="241"/>
    </location>
</feature>
<dbReference type="PANTHER" id="PTHR30502:SF0">
    <property type="entry name" value="PHOSPHOENOLPYRUVATE CARBOXYLASE FAMILY PROTEIN"/>
    <property type="match status" value="1"/>
</dbReference>
<evidence type="ECO:0000313" key="9">
    <source>
        <dbReference type="EMBL" id="MDF0602877.1"/>
    </source>
</evidence>
<accession>A0AAE3NVH0</accession>
<dbReference type="PANTHER" id="PTHR30502">
    <property type="entry name" value="2-KETO-3-DEOXY-L-RHAMNONATE ALDOLASE"/>
    <property type="match status" value="1"/>
</dbReference>
<dbReference type="RefSeq" id="WP_275569000.1">
    <property type="nucleotide sequence ID" value="NZ_JARGYC010000064.1"/>
</dbReference>
<dbReference type="InterPro" id="IPR040442">
    <property type="entry name" value="Pyrv_kinase-like_dom_sf"/>
</dbReference>
<dbReference type="Proteomes" id="UP001220964">
    <property type="component" value="Unassembled WGS sequence"/>
</dbReference>
<comment type="cofactor">
    <cofactor evidence="1">
        <name>a divalent metal cation</name>
        <dbReference type="ChEBI" id="CHEBI:60240"/>
    </cofactor>
</comment>
<sequence length="257" mass="27484">MDLPRNHFKAAIMAGTPQIGLWCSIPDPTMTEMLAGCGYDWMMIDTEHSPMDPLVVQPMLQAAAAYPVSTLVRPTALDPAQIKKFLDAGAQTVMVPYVQTKEEAELAVASVTYPPDGIRGVAGVTRASRFGAVKDYATRAREEICLIVQIETKGALDRLEEIAGVPGVDAVFVGPADMAASLGYAGQNGHPEVRKACADAIRRIRALGKPAGFLSPDDSLLEEMTEAGSVFTAVDLDTTILRRGALARAKAWKDRVG</sequence>
<keyword evidence="10" id="KW-1185">Reference proteome</keyword>
<evidence type="ECO:0000256" key="2">
    <source>
        <dbReference type="ARBA" id="ARBA00005568"/>
    </source>
</evidence>
<comment type="caution">
    <text evidence="9">The sequence shown here is derived from an EMBL/GenBank/DDBJ whole genome shotgun (WGS) entry which is preliminary data.</text>
</comment>
<evidence type="ECO:0000256" key="5">
    <source>
        <dbReference type="ARBA" id="ARBA00023317"/>
    </source>
</evidence>
<dbReference type="InterPro" id="IPR015813">
    <property type="entry name" value="Pyrv/PenolPyrv_kinase-like_dom"/>
</dbReference>
<dbReference type="Pfam" id="PF03328">
    <property type="entry name" value="HpcH_HpaI"/>
    <property type="match status" value="1"/>
</dbReference>
<dbReference type="AlphaFoldDB" id="A0AAE3NVH0"/>
<dbReference type="EMBL" id="JARGYC010000064">
    <property type="protein sequence ID" value="MDF0602877.1"/>
    <property type="molecule type" value="Genomic_DNA"/>
</dbReference>
<dbReference type="InterPro" id="IPR005000">
    <property type="entry name" value="Aldolase/citrate-lyase_domain"/>
</dbReference>
<name>A0AAE3NVH0_9RHOB</name>
<dbReference type="InterPro" id="IPR050251">
    <property type="entry name" value="HpcH-HpaI_aldolase"/>
</dbReference>
<dbReference type="SUPFAM" id="SSF51621">
    <property type="entry name" value="Phosphoenolpyruvate/pyruvate domain"/>
    <property type="match status" value="1"/>
</dbReference>
<evidence type="ECO:0000256" key="3">
    <source>
        <dbReference type="ARBA" id="ARBA00022723"/>
    </source>
</evidence>
<organism evidence="9 10">
    <name type="scientific">Psychromarinibacter sediminicola</name>
    <dbReference type="NCBI Taxonomy" id="3033385"/>
    <lineage>
        <taxon>Bacteria</taxon>
        <taxon>Pseudomonadati</taxon>
        <taxon>Pseudomonadota</taxon>
        <taxon>Alphaproteobacteria</taxon>
        <taxon>Rhodobacterales</taxon>
        <taxon>Paracoccaceae</taxon>
        <taxon>Psychromarinibacter</taxon>
    </lineage>
</organism>
<evidence type="ECO:0000256" key="6">
    <source>
        <dbReference type="ARBA" id="ARBA00045074"/>
    </source>
</evidence>
<dbReference type="Gene3D" id="3.20.20.60">
    <property type="entry name" value="Phosphoenolpyruvate-binding domains"/>
    <property type="match status" value="1"/>
</dbReference>
<comment type="similarity">
    <text evidence="2">Belongs to the HpcH/HpaI aldolase family.</text>
</comment>
<dbReference type="GO" id="GO:0016832">
    <property type="term" value="F:aldehyde-lyase activity"/>
    <property type="evidence" value="ECO:0007669"/>
    <property type="project" value="UniProtKB-ARBA"/>
</dbReference>
<comment type="catalytic activity">
    <reaction evidence="6">
        <text>D-glyceraldehyde + pyruvate = 2-dehydro-3-deoxy-L-galactonate</text>
        <dbReference type="Rhea" id="RHEA:80055"/>
        <dbReference type="ChEBI" id="CHEBI:15361"/>
        <dbReference type="ChEBI" id="CHEBI:17378"/>
        <dbReference type="ChEBI" id="CHEBI:75545"/>
    </reaction>
</comment>
<evidence type="ECO:0000256" key="7">
    <source>
        <dbReference type="ARBA" id="ARBA00068169"/>
    </source>
</evidence>
<dbReference type="GO" id="GO:0005737">
    <property type="term" value="C:cytoplasm"/>
    <property type="evidence" value="ECO:0007669"/>
    <property type="project" value="TreeGrafter"/>
</dbReference>
<evidence type="ECO:0000256" key="4">
    <source>
        <dbReference type="ARBA" id="ARBA00023239"/>
    </source>
</evidence>
<dbReference type="GO" id="GO:0046872">
    <property type="term" value="F:metal ion binding"/>
    <property type="evidence" value="ECO:0007669"/>
    <property type="project" value="UniProtKB-KW"/>
</dbReference>
<gene>
    <name evidence="9" type="ORF">P1J78_19215</name>
</gene>
<evidence type="ECO:0000259" key="8">
    <source>
        <dbReference type="Pfam" id="PF03328"/>
    </source>
</evidence>
<reference evidence="9" key="1">
    <citation type="submission" date="2023-03" db="EMBL/GenBank/DDBJ databases">
        <title>Multiphase analysis and comparison of six strains from genera Psychromarinibacter, Lutimaribacter, and Maritimibacter, including a novel species: Psychromarinibacter sediminicola sp. nov.</title>
        <authorList>
            <person name="Wang Y.-H."/>
            <person name="Ye M.-Q."/>
            <person name="Du Z.-J."/>
        </authorList>
    </citation>
    <scope>NUCLEOTIDE SEQUENCE</scope>
    <source>
        <strain evidence="9">C21-152</strain>
    </source>
</reference>
<evidence type="ECO:0000313" key="10">
    <source>
        <dbReference type="Proteomes" id="UP001220964"/>
    </source>
</evidence>
<keyword evidence="4 9" id="KW-0456">Lyase</keyword>
<dbReference type="FunFam" id="3.20.20.60:FF:000004">
    <property type="entry name" value="5-keto-4-deoxy-D-glucarate aldolase"/>
    <property type="match status" value="1"/>
</dbReference>
<proteinExistence type="inferred from homology"/>
<protein>
    <recommendedName>
        <fullName evidence="7">Hydroxypyruvate/pyruvate aldolase</fullName>
    </recommendedName>
</protein>